<keyword evidence="2" id="KW-1185">Reference proteome</keyword>
<comment type="caution">
    <text evidence="1">The sequence shown here is derived from an EMBL/GenBank/DDBJ whole genome shotgun (WGS) entry which is preliminary data.</text>
</comment>
<dbReference type="Proteomes" id="UP000248925">
    <property type="component" value="Unassembled WGS sequence"/>
</dbReference>
<accession>A0A2W4CVQ0</accession>
<sequence>MLIELVMAKPLLSAGMVVKTLTTFRTSDAFSHVSRTPWLTSDRERCLIRNQAT</sequence>
<name>A0A2W4CVQ0_9HYPH</name>
<gene>
    <name evidence="1" type="ORF">CPY51_11390</name>
</gene>
<evidence type="ECO:0000313" key="2">
    <source>
        <dbReference type="Proteomes" id="UP000248925"/>
    </source>
</evidence>
<protein>
    <submittedName>
        <fullName evidence="1">Uncharacterized protein</fullName>
    </submittedName>
</protein>
<organism evidence="1 2">
    <name type="scientific">Rhizobium tubonense</name>
    <dbReference type="NCBI Taxonomy" id="484088"/>
    <lineage>
        <taxon>Bacteria</taxon>
        <taxon>Pseudomonadati</taxon>
        <taxon>Pseudomonadota</taxon>
        <taxon>Alphaproteobacteria</taxon>
        <taxon>Hyphomicrobiales</taxon>
        <taxon>Rhizobiaceae</taxon>
        <taxon>Rhizobium/Agrobacterium group</taxon>
        <taxon>Rhizobium</taxon>
    </lineage>
</organism>
<dbReference type="EMBL" id="PCDP01000034">
    <property type="protein sequence ID" value="PZM14375.1"/>
    <property type="molecule type" value="Genomic_DNA"/>
</dbReference>
<proteinExistence type="predicted"/>
<dbReference type="AlphaFoldDB" id="A0A2W4CVQ0"/>
<evidence type="ECO:0000313" key="1">
    <source>
        <dbReference type="EMBL" id="PZM14375.1"/>
    </source>
</evidence>
<reference evidence="1 2" key="1">
    <citation type="journal article" date="2018" name="Sci. Rep.">
        <title>Rhizobium tumorigenes sp. nov., a novel plant tumorigenic bacterium isolated from cane gall tumors on thornless blackberry.</title>
        <authorList>
            <person name="Kuzmanovi N."/>
            <person name="Smalla K."/>
            <person name="Gronow S."/>
            <person name="PuBawska J."/>
        </authorList>
    </citation>
    <scope>NUCLEOTIDE SEQUENCE [LARGE SCALE GENOMIC DNA]</scope>
    <source>
        <strain evidence="1 2">CCBAU 85046</strain>
    </source>
</reference>